<protein>
    <submittedName>
        <fullName evidence="1">Uncharacterized protein</fullName>
    </submittedName>
</protein>
<organism evidence="1 2">
    <name type="scientific">Brevibacillus brevis</name>
    <name type="common">Bacillus brevis</name>
    <dbReference type="NCBI Taxonomy" id="1393"/>
    <lineage>
        <taxon>Bacteria</taxon>
        <taxon>Bacillati</taxon>
        <taxon>Bacillota</taxon>
        <taxon>Bacilli</taxon>
        <taxon>Bacillales</taxon>
        <taxon>Paenibacillaceae</taxon>
        <taxon>Brevibacillus</taxon>
    </lineage>
</organism>
<evidence type="ECO:0000313" key="1">
    <source>
        <dbReference type="EMBL" id="QDS33599.1"/>
    </source>
</evidence>
<gene>
    <name evidence="1" type="ORF">FPS98_06105</name>
</gene>
<evidence type="ECO:0000313" key="2">
    <source>
        <dbReference type="Proteomes" id="UP000317713"/>
    </source>
</evidence>
<name>A0A517I3Z2_BREBE</name>
<dbReference type="RefSeq" id="WP_144614464.1">
    <property type="nucleotide sequence ID" value="NZ_CP042161.1"/>
</dbReference>
<proteinExistence type="predicted"/>
<reference evidence="1 2" key="1">
    <citation type="submission" date="2019-07" db="EMBL/GenBank/DDBJ databases">
        <title>Characterization of Brevibacillus brevis HK544, as a potential biocontrol agent.</title>
        <authorList>
            <person name="Kim H."/>
        </authorList>
    </citation>
    <scope>NUCLEOTIDE SEQUENCE [LARGE SCALE GENOMIC DNA]</scope>
    <source>
        <strain evidence="1 2">HK544</strain>
    </source>
</reference>
<dbReference type="Proteomes" id="UP000317713">
    <property type="component" value="Chromosome"/>
</dbReference>
<accession>A0A517I3Z2</accession>
<dbReference type="AlphaFoldDB" id="A0A517I3Z2"/>
<dbReference type="EMBL" id="CP042161">
    <property type="protein sequence ID" value="QDS33599.1"/>
    <property type="molecule type" value="Genomic_DNA"/>
</dbReference>
<sequence>MKKKLVLVLDVEIADKADMQQLADSMSTAIQSVEGIALQDLVMFDNDENNADKLIANIRKEMAE</sequence>